<keyword evidence="1" id="KW-0812">Transmembrane</keyword>
<comment type="caution">
    <text evidence="2">The sequence shown here is derived from an EMBL/GenBank/DDBJ whole genome shotgun (WGS) entry which is preliminary data.</text>
</comment>
<reference evidence="2 3" key="1">
    <citation type="submission" date="2019-08" db="EMBL/GenBank/DDBJ databases">
        <title>In-depth cultivation of the pig gut microbiome towards novel bacterial diversity and tailored functional studies.</title>
        <authorList>
            <person name="Wylensek D."/>
            <person name="Hitch T.C.A."/>
            <person name="Clavel T."/>
        </authorList>
    </citation>
    <scope>NUCLEOTIDE SEQUENCE [LARGE SCALE GENOMIC DNA]</scope>
    <source>
        <strain evidence="2 3">BSM-380-WT-5A</strain>
    </source>
</reference>
<protein>
    <recommendedName>
        <fullName evidence="4">Polysaccharide deacetylase</fullName>
    </recommendedName>
</protein>
<evidence type="ECO:0000313" key="2">
    <source>
        <dbReference type="EMBL" id="MST66033.1"/>
    </source>
</evidence>
<keyword evidence="1" id="KW-1133">Transmembrane helix</keyword>
<dbReference type="EMBL" id="VUMS01000007">
    <property type="protein sequence ID" value="MST66033.1"/>
    <property type="molecule type" value="Genomic_DNA"/>
</dbReference>
<dbReference type="SUPFAM" id="SSF88713">
    <property type="entry name" value="Glycoside hydrolase/deacetylase"/>
    <property type="match status" value="1"/>
</dbReference>
<dbReference type="GO" id="GO:0005975">
    <property type="term" value="P:carbohydrate metabolic process"/>
    <property type="evidence" value="ECO:0007669"/>
    <property type="project" value="InterPro"/>
</dbReference>
<keyword evidence="1" id="KW-0472">Membrane</keyword>
<evidence type="ECO:0008006" key="4">
    <source>
        <dbReference type="Google" id="ProtNLM"/>
    </source>
</evidence>
<dbReference type="RefSeq" id="WP_154431702.1">
    <property type="nucleotide sequence ID" value="NZ_VUMS01000007.1"/>
</dbReference>
<feature type="transmembrane region" description="Helical" evidence="1">
    <location>
        <begin position="38"/>
        <end position="59"/>
    </location>
</feature>
<keyword evidence="3" id="KW-1185">Reference proteome</keyword>
<proteinExistence type="predicted"/>
<organism evidence="2 3">
    <name type="scientific">Oliverpabstia intestinalis</name>
    <dbReference type="NCBI Taxonomy" id="2606633"/>
    <lineage>
        <taxon>Bacteria</taxon>
        <taxon>Bacillati</taxon>
        <taxon>Bacillota</taxon>
        <taxon>Clostridia</taxon>
        <taxon>Lachnospirales</taxon>
        <taxon>Lachnospiraceae</taxon>
        <taxon>Oliverpabstia</taxon>
    </lineage>
</organism>
<sequence length="447" mass="49434">MNDTTRQKVKESPEERKRRIRRQRMIQERRRRHRRKALILRGILVLIFVLILVGIGSAVSCGVKKYRQSAAGKKDSKKQETQVTEETVQMEAVDLKKVLHLSFESLIADTDQAFGQEDSSAATTLDQTRVTVDEFNAMLGQLYEEGYVLVRFSDLAAVNEDGAMEAKKLMLPSGKKPLLLSETNVNYDLELSGQGLASRLVLDGNGALTCERQASDGSTVTGAFDVVPCVEAFIQEHPDFSNNGARGILGLTGYNGILGYRTDDALATSTDNRYAAKYGVFDTAAEKEAAAPVIEALKSAGWEFACNGYDGTNYGSDEEAVSADLTKWNESVGTLVGNTTILLFPSGTDSRGWKAYDESDPVYQILKKQGFLYYGSMDISGTKTQLTEQYLRCSYMNVDGYRMYQDLYKDAGRFTGILDFQEIYDSKRPMAANETDTQATGGEDEKA</sequence>
<dbReference type="AlphaFoldDB" id="A0A7X2P208"/>
<evidence type="ECO:0000313" key="3">
    <source>
        <dbReference type="Proteomes" id="UP000440513"/>
    </source>
</evidence>
<gene>
    <name evidence="2" type="ORF">FYJ57_04635</name>
</gene>
<name>A0A7X2P208_9FIRM</name>
<accession>A0A7X2P208</accession>
<evidence type="ECO:0000256" key="1">
    <source>
        <dbReference type="SAM" id="Phobius"/>
    </source>
</evidence>
<dbReference type="InterPro" id="IPR011330">
    <property type="entry name" value="Glyco_hydro/deAcase_b/a-brl"/>
</dbReference>
<dbReference type="Proteomes" id="UP000440513">
    <property type="component" value="Unassembled WGS sequence"/>
</dbReference>